<dbReference type="GO" id="GO:0000379">
    <property type="term" value="P:tRNA-type intron splice site recognition and cleavage"/>
    <property type="evidence" value="ECO:0007669"/>
    <property type="project" value="InterPro"/>
</dbReference>
<feature type="compositionally biased region" description="Low complexity" evidence="3">
    <location>
        <begin position="45"/>
        <end position="60"/>
    </location>
</feature>
<keyword evidence="2" id="KW-0819">tRNA processing</keyword>
<accession>A0A5C3EP57</accession>
<name>A0A5C3EP57_9BASI</name>
<dbReference type="Pfam" id="PF09631">
    <property type="entry name" value="Sen15"/>
    <property type="match status" value="1"/>
</dbReference>
<dbReference type="InterPro" id="IPR018593">
    <property type="entry name" value="tRNA-endonuc_su_Sen15"/>
</dbReference>
<feature type="compositionally biased region" description="Low complexity" evidence="3">
    <location>
        <begin position="1"/>
        <end position="19"/>
    </location>
</feature>
<evidence type="ECO:0000256" key="2">
    <source>
        <dbReference type="ARBA" id="ARBA00022694"/>
    </source>
</evidence>
<dbReference type="GO" id="GO:0000213">
    <property type="term" value="F:tRNA-intron lyase activity"/>
    <property type="evidence" value="ECO:0007669"/>
    <property type="project" value="TreeGrafter"/>
</dbReference>
<dbReference type="SUPFAM" id="SSF53032">
    <property type="entry name" value="tRNA-intron endonuclease catalytic domain-like"/>
    <property type="match status" value="1"/>
</dbReference>
<dbReference type="Proteomes" id="UP000324022">
    <property type="component" value="Unassembled WGS sequence"/>
</dbReference>
<keyword evidence="6" id="KW-1185">Reference proteome</keyword>
<dbReference type="GO" id="GO:0000214">
    <property type="term" value="C:tRNA-intron endonuclease complex"/>
    <property type="evidence" value="ECO:0007669"/>
    <property type="project" value="InterPro"/>
</dbReference>
<comment type="similarity">
    <text evidence="1">Belongs to the SEN15 family.</text>
</comment>
<dbReference type="InterPro" id="IPR042777">
    <property type="entry name" value="Sen15_fungi"/>
</dbReference>
<dbReference type="AlphaFoldDB" id="A0A5C3EP57"/>
<dbReference type="Gene3D" id="3.40.1350.10">
    <property type="match status" value="1"/>
</dbReference>
<evidence type="ECO:0000259" key="4">
    <source>
        <dbReference type="Pfam" id="PF09631"/>
    </source>
</evidence>
<dbReference type="PANTHER" id="PTHR28518">
    <property type="entry name" value="TRNA-SPLICING ENDONUCLEASE SUBUNIT SEN15"/>
    <property type="match status" value="1"/>
</dbReference>
<dbReference type="EMBL" id="OOIN01000043">
    <property type="protein sequence ID" value="SPO32343.1"/>
    <property type="molecule type" value="Genomic_DNA"/>
</dbReference>
<reference evidence="5 6" key="1">
    <citation type="submission" date="2018-03" db="EMBL/GenBank/DDBJ databases">
        <authorList>
            <person name="Guldener U."/>
        </authorList>
    </citation>
    <scope>NUCLEOTIDE SEQUENCE [LARGE SCALE GENOMIC DNA]</scope>
    <source>
        <strain evidence="5 6">NBRC100155</strain>
    </source>
</reference>
<sequence length="250" mass="26681">MASTSTNSTATSSRNAASSLPEATSRQLSKRQQYDTMLNAEAGQSSSSTSLGSPSSHPSYPAVAPLCRRYPTQASAVFQTYLDLKNGAAAWDTVEPIALSTPPQSHLGAPNERVEKDLSSLSDAEAEALVQERLEALKKRVARLGLVNSSGKGAEGEQEEEEEELLKAGLAAIKGRRKDAKAYEIVIPLTITQHLRASQFKAIFTLIDAHAATCPSGEQVDTSHVLLAIIAPDSTLVYYLVSQGMVKPIN</sequence>
<gene>
    <name evidence="5" type="ORF">UTRI_02900</name>
</gene>
<dbReference type="OrthoDB" id="10002170at2759"/>
<dbReference type="InterPro" id="IPR036167">
    <property type="entry name" value="tRNA_intron_Endo_cat-like_sf"/>
</dbReference>
<organism evidence="5 6">
    <name type="scientific">Ustilago trichophora</name>
    <dbReference type="NCBI Taxonomy" id="86804"/>
    <lineage>
        <taxon>Eukaryota</taxon>
        <taxon>Fungi</taxon>
        <taxon>Dikarya</taxon>
        <taxon>Basidiomycota</taxon>
        <taxon>Ustilaginomycotina</taxon>
        <taxon>Ustilaginomycetes</taxon>
        <taxon>Ustilaginales</taxon>
        <taxon>Ustilaginaceae</taxon>
        <taxon>Ustilago</taxon>
    </lineage>
</organism>
<feature type="domain" description="tRNA-splicing endonuclease subunit Sen15" evidence="4">
    <location>
        <begin position="166"/>
        <end position="248"/>
    </location>
</feature>
<feature type="compositionally biased region" description="Polar residues" evidence="3">
    <location>
        <begin position="21"/>
        <end position="36"/>
    </location>
</feature>
<evidence type="ECO:0000313" key="6">
    <source>
        <dbReference type="Proteomes" id="UP000324022"/>
    </source>
</evidence>
<evidence type="ECO:0000313" key="5">
    <source>
        <dbReference type="EMBL" id="SPO32343.1"/>
    </source>
</evidence>
<proteinExistence type="inferred from homology"/>
<protein>
    <recommendedName>
        <fullName evidence="4">tRNA-splicing endonuclease subunit Sen15 domain-containing protein</fullName>
    </recommendedName>
</protein>
<evidence type="ECO:0000256" key="3">
    <source>
        <dbReference type="SAM" id="MobiDB-lite"/>
    </source>
</evidence>
<dbReference type="PANTHER" id="PTHR28518:SF1">
    <property type="entry name" value="TRNA-SPLICING ENDONUCLEASE SUBUNIT SEN15"/>
    <property type="match status" value="1"/>
</dbReference>
<dbReference type="GO" id="GO:0003676">
    <property type="term" value="F:nucleic acid binding"/>
    <property type="evidence" value="ECO:0007669"/>
    <property type="project" value="InterPro"/>
</dbReference>
<feature type="region of interest" description="Disordered" evidence="3">
    <location>
        <begin position="1"/>
        <end position="60"/>
    </location>
</feature>
<evidence type="ECO:0000256" key="1">
    <source>
        <dbReference type="ARBA" id="ARBA00006091"/>
    </source>
</evidence>
<dbReference type="InterPro" id="IPR011856">
    <property type="entry name" value="tRNA_endonuc-like_dom_sf"/>
</dbReference>